<evidence type="ECO:0000313" key="3">
    <source>
        <dbReference type="EMBL" id="RUT70333.1"/>
    </source>
</evidence>
<proteinExistence type="predicted"/>
<evidence type="ECO:0000256" key="1">
    <source>
        <dbReference type="ARBA" id="ARBA00017922"/>
    </source>
</evidence>
<dbReference type="InterPro" id="IPR012640">
    <property type="entry name" value="Membr_lipoprot_lipid_attach_CS"/>
</dbReference>
<keyword evidence="2" id="KW-0732">Signal</keyword>
<organism evidence="3 4">
    <name type="scientific">Flavobacterium cupreum</name>
    <dbReference type="NCBI Taxonomy" id="2133766"/>
    <lineage>
        <taxon>Bacteria</taxon>
        <taxon>Pseudomonadati</taxon>
        <taxon>Bacteroidota</taxon>
        <taxon>Flavobacteriia</taxon>
        <taxon>Flavobacteriales</taxon>
        <taxon>Flavobacteriaceae</taxon>
        <taxon>Flavobacterium</taxon>
    </lineage>
</organism>
<sequence>MKKIIYFLSVVALLSSCSDLTEDEKNPSVVPAASLFTSAEKGIAEQVVNTSVNKNIFRLVNQQWTETTYTDESVYQWTTRKISDNHWGAYLSGTSTNDGSLSDLAKAKSYLENEVILASDPEFAAKICSKKK</sequence>
<dbReference type="Proteomes" id="UP000288102">
    <property type="component" value="Unassembled WGS sequence"/>
</dbReference>
<keyword evidence="4" id="KW-1185">Reference proteome</keyword>
<accession>A0A434A7H8</accession>
<dbReference type="OrthoDB" id="725917at2"/>
<evidence type="ECO:0000313" key="4">
    <source>
        <dbReference type="Proteomes" id="UP000288102"/>
    </source>
</evidence>
<dbReference type="AlphaFoldDB" id="A0A434A7H8"/>
<name>A0A434A7H8_9FLAO</name>
<comment type="caution">
    <text evidence="3">The sequence shown here is derived from an EMBL/GenBank/DDBJ whole genome shotgun (WGS) entry which is preliminary data.</text>
</comment>
<protein>
    <recommendedName>
        <fullName evidence="1">Type IV secretion system putative lipoprotein virB7</fullName>
    </recommendedName>
</protein>
<dbReference type="EMBL" id="QWDM01000006">
    <property type="protein sequence ID" value="RUT70333.1"/>
    <property type="molecule type" value="Genomic_DNA"/>
</dbReference>
<reference evidence="4" key="1">
    <citation type="journal article" date="2019" name="Syst. Appl. Microbiol.">
        <title>Flavobacterium circumlabens sp. nov. and Flavobacterium cupreum sp. nov., two psychrotrophic species isolated from Antarctic environmental samples.</title>
        <authorList>
            <person name="Kralova S."/>
            <person name="Busse H.-J."/>
            <person name="Svec P."/>
            <person name="Maslanova I."/>
            <person name="Stankova E."/>
            <person name="Bartak M."/>
            <person name="Sedlacek I."/>
        </authorList>
    </citation>
    <scope>NUCLEOTIDE SEQUENCE [LARGE SCALE GENOMIC DNA]</scope>
    <source>
        <strain evidence="4">CCM 8825</strain>
    </source>
</reference>
<dbReference type="PROSITE" id="PS51257">
    <property type="entry name" value="PROKAR_LIPOPROTEIN"/>
    <property type="match status" value="1"/>
</dbReference>
<dbReference type="RefSeq" id="WP_127338420.1">
    <property type="nucleotide sequence ID" value="NZ_QWDM01000006.1"/>
</dbReference>
<dbReference type="Pfam" id="PF08139">
    <property type="entry name" value="LPAM_1"/>
    <property type="match status" value="1"/>
</dbReference>
<gene>
    <name evidence="3" type="ORF">D0817_10985</name>
</gene>
<evidence type="ECO:0000256" key="2">
    <source>
        <dbReference type="ARBA" id="ARBA00022729"/>
    </source>
</evidence>